<dbReference type="PROSITE" id="PS51257">
    <property type="entry name" value="PROKAR_LIPOPROTEIN"/>
    <property type="match status" value="1"/>
</dbReference>
<dbReference type="PANTHER" id="PTHR33619:SF3">
    <property type="entry name" value="POLYSACCHARIDE EXPORT PROTEIN GFCE-RELATED"/>
    <property type="match status" value="1"/>
</dbReference>
<dbReference type="Pfam" id="PF22461">
    <property type="entry name" value="SLBB_2"/>
    <property type="match status" value="1"/>
</dbReference>
<accession>A0ABS6SEQ8</accession>
<dbReference type="InterPro" id="IPR003715">
    <property type="entry name" value="Poly_export_N"/>
</dbReference>
<feature type="domain" description="SLBB" evidence="17">
    <location>
        <begin position="263"/>
        <end position="339"/>
    </location>
</feature>
<feature type="signal peptide" evidence="15">
    <location>
        <begin position="1"/>
        <end position="17"/>
    </location>
</feature>
<keyword evidence="9" id="KW-0406">Ion transport</keyword>
<dbReference type="Pfam" id="PF02563">
    <property type="entry name" value="Poly_export"/>
    <property type="match status" value="1"/>
</dbReference>
<name>A0ABS6SEQ8_9SPHN</name>
<dbReference type="RefSeq" id="WP_218445711.1">
    <property type="nucleotide sequence ID" value="NZ_JAGSPA010000003.1"/>
</dbReference>
<keyword evidence="3" id="KW-0813">Transport</keyword>
<dbReference type="EMBL" id="JAGSPA010000003">
    <property type="protein sequence ID" value="MBV7256884.1"/>
    <property type="molecule type" value="Genomic_DNA"/>
</dbReference>
<comment type="similarity">
    <text evidence="2">Belongs to the BexD/CtrA/VexA family.</text>
</comment>
<keyword evidence="8" id="KW-0625">Polysaccharide transport</keyword>
<keyword evidence="13" id="KW-0998">Cell outer membrane</keyword>
<evidence type="ECO:0000256" key="8">
    <source>
        <dbReference type="ARBA" id="ARBA00023047"/>
    </source>
</evidence>
<protein>
    <submittedName>
        <fullName evidence="18">Polysaccharide biosynthesis/export family protein</fullName>
    </submittedName>
</protein>
<sequence>MFVRLLSIAALSFLITACSTLPTRGPTANEILTEKQAAAAIGYQIVELTARNVSAMAMPRSGAADLAALARPAVDNRRIGAGDMVDVLLYEVGAALFSSNIQMRPGGGSMFDASARANKISALEVQRDGRVTLPFAGDVAIAGLTPVEAATRIERAYRGLSQQPQVQVQVVRNLTNSVLFGGLVNRQGRFDLSAANERLLDALVLMGGPAAAPQDVALRFRRDGRMVELPLMAIESGSAADLLLQPGDRIELVPYIRTITAFGALNSVREIRFEAPTVTLAEAVARAGGPAENLADPSAVFVFRDDPERPTIYSVDLLRPSGYFLAQRFQMRDDDLIYVASAAANRPTKLVDIINRLFSPVFAIREITR</sequence>
<feature type="chain" id="PRO_5047173358" evidence="15">
    <location>
        <begin position="18"/>
        <end position="369"/>
    </location>
</feature>
<keyword evidence="19" id="KW-1185">Reference proteome</keyword>
<evidence type="ECO:0000256" key="7">
    <source>
        <dbReference type="ARBA" id="ARBA00022729"/>
    </source>
</evidence>
<evidence type="ECO:0000256" key="6">
    <source>
        <dbReference type="ARBA" id="ARBA00022692"/>
    </source>
</evidence>
<keyword evidence="4" id="KW-1134">Transmembrane beta strand</keyword>
<evidence type="ECO:0000256" key="13">
    <source>
        <dbReference type="ARBA" id="ARBA00023237"/>
    </source>
</evidence>
<evidence type="ECO:0000313" key="19">
    <source>
        <dbReference type="Proteomes" id="UP000722336"/>
    </source>
</evidence>
<keyword evidence="14" id="KW-0449">Lipoprotein</keyword>
<dbReference type="InterPro" id="IPR054765">
    <property type="entry name" value="SLBB_dom"/>
</dbReference>
<reference evidence="18 19" key="1">
    <citation type="submission" date="2021-04" db="EMBL/GenBank/DDBJ databases">
        <authorList>
            <person name="Pira H."/>
            <person name="Risdian C."/>
            <person name="Wink J."/>
        </authorList>
    </citation>
    <scope>NUCLEOTIDE SEQUENCE [LARGE SCALE GENOMIC DNA]</scope>
    <source>
        <strain evidence="18 19">WHA3</strain>
    </source>
</reference>
<evidence type="ECO:0000256" key="15">
    <source>
        <dbReference type="SAM" id="SignalP"/>
    </source>
</evidence>
<dbReference type="InterPro" id="IPR049712">
    <property type="entry name" value="Poly_export"/>
</dbReference>
<comment type="caution">
    <text evidence="18">The sequence shown here is derived from an EMBL/GenBank/DDBJ whole genome shotgun (WGS) entry which is preliminary data.</text>
</comment>
<feature type="domain" description="Polysaccharide export protein N-terminal" evidence="16">
    <location>
        <begin position="74"/>
        <end position="170"/>
    </location>
</feature>
<evidence type="ECO:0000256" key="10">
    <source>
        <dbReference type="ARBA" id="ARBA00023114"/>
    </source>
</evidence>
<evidence type="ECO:0000256" key="14">
    <source>
        <dbReference type="ARBA" id="ARBA00023288"/>
    </source>
</evidence>
<evidence type="ECO:0000256" key="5">
    <source>
        <dbReference type="ARBA" id="ARBA00022597"/>
    </source>
</evidence>
<evidence type="ECO:0000259" key="16">
    <source>
        <dbReference type="Pfam" id="PF02563"/>
    </source>
</evidence>
<proteinExistence type="inferred from homology"/>
<evidence type="ECO:0000256" key="4">
    <source>
        <dbReference type="ARBA" id="ARBA00022452"/>
    </source>
</evidence>
<keyword evidence="5" id="KW-0762">Sugar transport</keyword>
<gene>
    <name evidence="18" type="ORF">KCG44_08815</name>
</gene>
<evidence type="ECO:0000256" key="11">
    <source>
        <dbReference type="ARBA" id="ARBA00023136"/>
    </source>
</evidence>
<keyword evidence="10" id="KW-0626">Porin</keyword>
<evidence type="ECO:0000313" key="18">
    <source>
        <dbReference type="EMBL" id="MBV7256884.1"/>
    </source>
</evidence>
<evidence type="ECO:0000259" key="17">
    <source>
        <dbReference type="Pfam" id="PF22461"/>
    </source>
</evidence>
<dbReference type="Proteomes" id="UP000722336">
    <property type="component" value="Unassembled WGS sequence"/>
</dbReference>
<keyword evidence="11" id="KW-0472">Membrane</keyword>
<keyword evidence="7 15" id="KW-0732">Signal</keyword>
<evidence type="ECO:0000256" key="3">
    <source>
        <dbReference type="ARBA" id="ARBA00022448"/>
    </source>
</evidence>
<evidence type="ECO:0000256" key="2">
    <source>
        <dbReference type="ARBA" id="ARBA00009450"/>
    </source>
</evidence>
<organism evidence="18 19">
    <name type="scientific">Pacificimonas pallii</name>
    <dbReference type="NCBI Taxonomy" id="2827236"/>
    <lineage>
        <taxon>Bacteria</taxon>
        <taxon>Pseudomonadati</taxon>
        <taxon>Pseudomonadota</taxon>
        <taxon>Alphaproteobacteria</taxon>
        <taxon>Sphingomonadales</taxon>
        <taxon>Sphingosinicellaceae</taxon>
        <taxon>Pacificimonas</taxon>
    </lineage>
</organism>
<evidence type="ECO:0000256" key="12">
    <source>
        <dbReference type="ARBA" id="ARBA00023139"/>
    </source>
</evidence>
<dbReference type="PANTHER" id="PTHR33619">
    <property type="entry name" value="POLYSACCHARIDE EXPORT PROTEIN GFCE-RELATED"/>
    <property type="match status" value="1"/>
</dbReference>
<comment type="subcellular location">
    <subcellularLocation>
        <location evidence="1">Cell outer membrane</location>
        <topology evidence="1">Multi-pass membrane protein</topology>
    </subcellularLocation>
</comment>
<evidence type="ECO:0000256" key="9">
    <source>
        <dbReference type="ARBA" id="ARBA00023065"/>
    </source>
</evidence>
<keyword evidence="6" id="KW-0812">Transmembrane</keyword>
<evidence type="ECO:0000256" key="1">
    <source>
        <dbReference type="ARBA" id="ARBA00004571"/>
    </source>
</evidence>
<keyword evidence="12" id="KW-0564">Palmitate</keyword>